<keyword evidence="11 14" id="KW-0456">Lyase</keyword>
<dbReference type="PANTHER" id="PTHR43286:SF1">
    <property type="entry name" value="ENDONUCLEASE III-LIKE PROTEIN 1"/>
    <property type="match status" value="1"/>
</dbReference>
<evidence type="ECO:0000256" key="1">
    <source>
        <dbReference type="ARBA" id="ARBA00001966"/>
    </source>
</evidence>
<dbReference type="HAMAP" id="MF_03183">
    <property type="entry name" value="Endonuclease_III_Nth"/>
    <property type="match status" value="1"/>
</dbReference>
<dbReference type="InterPro" id="IPR003651">
    <property type="entry name" value="Endonuclease3_FeS-loop_motif"/>
</dbReference>
<dbReference type="Gene3D" id="1.10.1670.10">
    <property type="entry name" value="Helix-hairpin-Helix base-excision DNA repair enzymes (C-terminal)"/>
    <property type="match status" value="1"/>
</dbReference>
<dbReference type="OrthoDB" id="2099276at2759"/>
<keyword evidence="6 14" id="KW-0378">Hydrolase</keyword>
<dbReference type="GO" id="GO:0005739">
    <property type="term" value="C:mitochondrion"/>
    <property type="evidence" value="ECO:0007669"/>
    <property type="project" value="UniProtKB-SubCell"/>
</dbReference>
<dbReference type="GO" id="GO:0006285">
    <property type="term" value="P:base-excision repair, AP site formation"/>
    <property type="evidence" value="ECO:0007669"/>
    <property type="project" value="UniProtKB-UniRule"/>
</dbReference>
<keyword evidence="17" id="KW-1185">Reference proteome</keyword>
<keyword evidence="14" id="KW-0539">Nucleus</keyword>
<dbReference type="Pfam" id="PF10576">
    <property type="entry name" value="EndIII_4Fe-2S"/>
    <property type="match status" value="1"/>
</dbReference>
<protein>
    <recommendedName>
        <fullName evidence="14">Endonuclease III homolog</fullName>
        <ecNumber evidence="14">3.2.2.-</ecNumber>
        <ecNumber evidence="14">4.2.99.18</ecNumber>
    </recommendedName>
    <alternativeName>
        <fullName evidence="14">Bifunctional DNA N-glycosylase/DNA-(apurinic or apyrimidinic site) lyase</fullName>
        <shortName evidence="14">DNA glycosylase/AP lyase</shortName>
    </alternativeName>
</protein>
<evidence type="ECO:0000256" key="3">
    <source>
        <dbReference type="ARBA" id="ARBA00022485"/>
    </source>
</evidence>
<dbReference type="CDD" id="cd00056">
    <property type="entry name" value="ENDO3c"/>
    <property type="match status" value="1"/>
</dbReference>
<dbReference type="AlphaFoldDB" id="A0A075AZB6"/>
<dbReference type="SUPFAM" id="SSF48150">
    <property type="entry name" value="DNA-glycosylase"/>
    <property type="match status" value="1"/>
</dbReference>
<evidence type="ECO:0000256" key="8">
    <source>
        <dbReference type="ARBA" id="ARBA00023004"/>
    </source>
</evidence>
<comment type="cofactor">
    <cofactor evidence="1">
        <name>[4Fe-4S] cluster</name>
        <dbReference type="ChEBI" id="CHEBI:49883"/>
    </cofactor>
</comment>
<dbReference type="EMBL" id="KE561022">
    <property type="protein sequence ID" value="EPZ33924.1"/>
    <property type="molecule type" value="Genomic_DNA"/>
</dbReference>
<dbReference type="InterPro" id="IPR023170">
    <property type="entry name" value="HhH_base_excis_C"/>
</dbReference>
<evidence type="ECO:0000313" key="17">
    <source>
        <dbReference type="Proteomes" id="UP000030755"/>
    </source>
</evidence>
<dbReference type="Pfam" id="PF00730">
    <property type="entry name" value="HhH-GPD"/>
    <property type="match status" value="1"/>
</dbReference>
<dbReference type="GO" id="GO:0003677">
    <property type="term" value="F:DNA binding"/>
    <property type="evidence" value="ECO:0007669"/>
    <property type="project" value="UniProtKB-UniRule"/>
</dbReference>
<proteinExistence type="inferred from homology"/>
<dbReference type="EC" id="4.2.99.18" evidence="14"/>
<keyword evidence="9" id="KW-0411">Iron-sulfur</keyword>
<dbReference type="GO" id="GO:0046872">
    <property type="term" value="F:metal ion binding"/>
    <property type="evidence" value="ECO:0007669"/>
    <property type="project" value="UniProtKB-KW"/>
</dbReference>
<comment type="caution">
    <text evidence="14">Lacks conserved residue(s) required for the propagation of feature annotation.</text>
</comment>
<dbReference type="Pfam" id="PF00633">
    <property type="entry name" value="HHH"/>
    <property type="match status" value="1"/>
</dbReference>
<dbReference type="EC" id="3.2.2.-" evidence="14"/>
<dbReference type="PROSITE" id="PS00764">
    <property type="entry name" value="ENDONUCLEASE_III_1"/>
    <property type="match status" value="1"/>
</dbReference>
<name>A0A075AZB6_ROZAC</name>
<dbReference type="InterPro" id="IPR003265">
    <property type="entry name" value="HhH-GPD_domain"/>
</dbReference>
<dbReference type="GO" id="GO:0051539">
    <property type="term" value="F:4 iron, 4 sulfur cluster binding"/>
    <property type="evidence" value="ECO:0007669"/>
    <property type="project" value="UniProtKB-KW"/>
</dbReference>
<dbReference type="PANTHER" id="PTHR43286">
    <property type="entry name" value="ENDONUCLEASE III-LIKE PROTEIN 1"/>
    <property type="match status" value="1"/>
</dbReference>
<dbReference type="GO" id="GO:0000703">
    <property type="term" value="F:oxidized pyrimidine nucleobase lesion DNA N-glycosylase activity"/>
    <property type="evidence" value="ECO:0007669"/>
    <property type="project" value="UniProtKB-UniRule"/>
</dbReference>
<evidence type="ECO:0000256" key="11">
    <source>
        <dbReference type="ARBA" id="ARBA00023239"/>
    </source>
</evidence>
<keyword evidence="4" id="KW-0479">Metal-binding</keyword>
<dbReference type="PROSITE" id="PS01155">
    <property type="entry name" value="ENDONUCLEASE_III_2"/>
    <property type="match status" value="1"/>
</dbReference>
<keyword evidence="14" id="KW-0496">Mitochondrion</keyword>
<dbReference type="FunFam" id="1.10.340.30:FF:000005">
    <property type="entry name" value="Endonuclease III-like protein 1"/>
    <property type="match status" value="1"/>
</dbReference>
<comment type="function">
    <text evidence="14">Bifunctional DNA N-glycosylase with associated apurinic/apyrimidinic (AP) lyase function that catalyzes the first step in base excision repair (BER), the primary repair pathway for the repair of oxidative DNA damage. The DNA N-glycosylase activity releases the damaged DNA base from DNA by cleaving the N-glycosidic bond, leaving an AP site. The AP lyase activity cleaves the phosphodiester bond 3' to the AP site by a beta-elimination. Primarily recognizes and repairs oxidative base damage of pyrimidines.</text>
</comment>
<dbReference type="Proteomes" id="UP000030755">
    <property type="component" value="Unassembled WGS sequence"/>
</dbReference>
<evidence type="ECO:0000256" key="4">
    <source>
        <dbReference type="ARBA" id="ARBA00022723"/>
    </source>
</evidence>
<dbReference type="GO" id="GO:0005634">
    <property type="term" value="C:nucleus"/>
    <property type="evidence" value="ECO:0007669"/>
    <property type="project" value="UniProtKB-SubCell"/>
</dbReference>
<dbReference type="STRING" id="988480.A0A075AZB6"/>
<accession>A0A075AZB6</accession>
<reference evidence="16 17" key="1">
    <citation type="journal article" date="2013" name="Curr. Biol.">
        <title>Shared signatures of parasitism and phylogenomics unite Cryptomycota and microsporidia.</title>
        <authorList>
            <person name="James T.Y."/>
            <person name="Pelin A."/>
            <person name="Bonen L."/>
            <person name="Ahrendt S."/>
            <person name="Sain D."/>
            <person name="Corradi N."/>
            <person name="Stajich J.E."/>
        </authorList>
    </citation>
    <scope>NUCLEOTIDE SEQUENCE [LARGE SCALE GENOMIC DNA]</scope>
    <source>
        <strain evidence="16 17">CSF55</strain>
    </source>
</reference>
<evidence type="ECO:0000256" key="10">
    <source>
        <dbReference type="ARBA" id="ARBA00023204"/>
    </source>
</evidence>
<keyword evidence="5 14" id="KW-0227">DNA damage</keyword>
<evidence type="ECO:0000256" key="7">
    <source>
        <dbReference type="ARBA" id="ARBA00022946"/>
    </source>
</evidence>
<evidence type="ECO:0000256" key="13">
    <source>
        <dbReference type="ARBA" id="ARBA00044632"/>
    </source>
</evidence>
<keyword evidence="12 14" id="KW-0326">Glycosidase</keyword>
<dbReference type="FunFam" id="1.10.1670.10:FF:000003">
    <property type="entry name" value="Endonuclease III homolog"/>
    <property type="match status" value="1"/>
</dbReference>
<comment type="catalytic activity">
    <reaction evidence="13 14">
        <text>2'-deoxyribonucleotide-(2'-deoxyribose 5'-phosphate)-2'-deoxyribonucleotide-DNA = a 3'-end 2'-deoxyribonucleotide-(2,3-dehydro-2,3-deoxyribose 5'-phosphate)-DNA + a 5'-end 5'-phospho-2'-deoxyribonucleoside-DNA + H(+)</text>
        <dbReference type="Rhea" id="RHEA:66592"/>
        <dbReference type="Rhea" id="RHEA-COMP:13180"/>
        <dbReference type="Rhea" id="RHEA-COMP:16897"/>
        <dbReference type="Rhea" id="RHEA-COMP:17067"/>
        <dbReference type="ChEBI" id="CHEBI:15378"/>
        <dbReference type="ChEBI" id="CHEBI:136412"/>
        <dbReference type="ChEBI" id="CHEBI:157695"/>
        <dbReference type="ChEBI" id="CHEBI:167181"/>
        <dbReference type="EC" id="4.2.99.18"/>
    </reaction>
</comment>
<comment type="similarity">
    <text evidence="2 14">Belongs to the Nth/MutY family.</text>
</comment>
<keyword evidence="10 14" id="KW-0234">DNA repair</keyword>
<dbReference type="InterPro" id="IPR004035">
    <property type="entry name" value="Endouclease-III_FeS-bd_BS"/>
</dbReference>
<dbReference type="SMART" id="SM00525">
    <property type="entry name" value="FES"/>
    <property type="match status" value="1"/>
</dbReference>
<evidence type="ECO:0000259" key="15">
    <source>
        <dbReference type="SMART" id="SM00478"/>
    </source>
</evidence>
<dbReference type="InterPro" id="IPR000445">
    <property type="entry name" value="HhH_motif"/>
</dbReference>
<keyword evidence="7" id="KW-0809">Transit peptide</keyword>
<evidence type="ECO:0000256" key="9">
    <source>
        <dbReference type="ARBA" id="ARBA00023014"/>
    </source>
</evidence>
<dbReference type="HOGENOM" id="CLU_012862_4_2_1"/>
<dbReference type="GO" id="GO:0140078">
    <property type="term" value="F:class I DNA-(apurinic or apyrimidinic site) endonuclease activity"/>
    <property type="evidence" value="ECO:0007669"/>
    <property type="project" value="UniProtKB-EC"/>
</dbReference>
<organism evidence="16 17">
    <name type="scientific">Rozella allomycis (strain CSF55)</name>
    <dbReference type="NCBI Taxonomy" id="988480"/>
    <lineage>
        <taxon>Eukaryota</taxon>
        <taxon>Fungi</taxon>
        <taxon>Fungi incertae sedis</taxon>
        <taxon>Cryptomycota</taxon>
        <taxon>Cryptomycota incertae sedis</taxon>
        <taxon>Rozella</taxon>
    </lineage>
</organism>
<keyword evidence="8" id="KW-0408">Iron</keyword>
<dbReference type="PIRSF" id="PIRSF001435">
    <property type="entry name" value="Nth"/>
    <property type="match status" value="1"/>
</dbReference>
<dbReference type="InterPro" id="IPR004036">
    <property type="entry name" value="Endonuclease-III-like_CS2"/>
</dbReference>
<comment type="subcellular location">
    <subcellularLocation>
        <location evidence="14">Nucleus</location>
    </subcellularLocation>
    <subcellularLocation>
        <location evidence="14">Mitochondrion</location>
    </subcellularLocation>
</comment>
<dbReference type="SMART" id="SM00478">
    <property type="entry name" value="ENDO3c"/>
    <property type="match status" value="1"/>
</dbReference>
<evidence type="ECO:0000256" key="14">
    <source>
        <dbReference type="HAMAP-Rule" id="MF_03183"/>
    </source>
</evidence>
<evidence type="ECO:0000313" key="16">
    <source>
        <dbReference type="EMBL" id="EPZ33924.1"/>
    </source>
</evidence>
<gene>
    <name evidence="14" type="primary">NTH1</name>
    <name evidence="16" type="ORF">O9G_002487</name>
</gene>
<feature type="domain" description="HhH-GPD" evidence="15">
    <location>
        <begin position="59"/>
        <end position="215"/>
    </location>
</feature>
<evidence type="ECO:0000256" key="5">
    <source>
        <dbReference type="ARBA" id="ARBA00022763"/>
    </source>
</evidence>
<sequence>MSPKKTILPPKDWKDTLTLLEKMRESRNAPVDSLGCERLADKSLSPKIFRFQTLVSLMLSSQTKDAITAEAFHKLNEHCLMEYKTPLKPSSVIKMSEEEIDNCISKVGFHKRKAKYLKDTSELLCQKYDEDIPDTIGELTSLPGVGPKMAYITMQVAWKQNLGIGVDVHVHRISNRLKWVSGTKTPEDTRKELQDWLPMEYWRDINPLLVGFGQQICLPRNPLCGQCLLRDSCPSSSYKHKKV</sequence>
<keyword evidence="3" id="KW-0004">4Fe-4S</keyword>
<dbReference type="Gene3D" id="1.10.340.30">
    <property type="entry name" value="Hypothetical protein, domain 2"/>
    <property type="match status" value="1"/>
</dbReference>
<dbReference type="InterPro" id="IPR011257">
    <property type="entry name" value="DNA_glycosylase"/>
</dbReference>
<dbReference type="InterPro" id="IPR030841">
    <property type="entry name" value="NTH1"/>
</dbReference>
<dbReference type="GO" id="GO:0006289">
    <property type="term" value="P:nucleotide-excision repair"/>
    <property type="evidence" value="ECO:0007669"/>
    <property type="project" value="TreeGrafter"/>
</dbReference>
<dbReference type="OMA" id="QIIWYGR"/>
<evidence type="ECO:0000256" key="2">
    <source>
        <dbReference type="ARBA" id="ARBA00008343"/>
    </source>
</evidence>
<evidence type="ECO:0000256" key="12">
    <source>
        <dbReference type="ARBA" id="ARBA00023295"/>
    </source>
</evidence>
<evidence type="ECO:0000256" key="6">
    <source>
        <dbReference type="ARBA" id="ARBA00022801"/>
    </source>
</evidence>